<dbReference type="EMBL" id="CP037452">
    <property type="protein sequence ID" value="QDV48960.1"/>
    <property type="molecule type" value="Genomic_DNA"/>
</dbReference>
<gene>
    <name evidence="1" type="ORF">Enr17x_09750</name>
</gene>
<dbReference type="KEGG" id="gfm:Enr17x_09750"/>
<dbReference type="Proteomes" id="UP000318313">
    <property type="component" value="Chromosome"/>
</dbReference>
<evidence type="ECO:0000313" key="2">
    <source>
        <dbReference type="Proteomes" id="UP000318313"/>
    </source>
</evidence>
<reference evidence="1 2" key="1">
    <citation type="submission" date="2019-03" db="EMBL/GenBank/DDBJ databases">
        <title>Deep-cultivation of Planctomycetes and their phenomic and genomic characterization uncovers novel biology.</title>
        <authorList>
            <person name="Wiegand S."/>
            <person name="Jogler M."/>
            <person name="Boedeker C."/>
            <person name="Pinto D."/>
            <person name="Vollmers J."/>
            <person name="Rivas-Marin E."/>
            <person name="Kohn T."/>
            <person name="Peeters S.H."/>
            <person name="Heuer A."/>
            <person name="Rast P."/>
            <person name="Oberbeckmann S."/>
            <person name="Bunk B."/>
            <person name="Jeske O."/>
            <person name="Meyerdierks A."/>
            <person name="Storesund J.E."/>
            <person name="Kallscheuer N."/>
            <person name="Luecker S."/>
            <person name="Lage O.M."/>
            <person name="Pohl T."/>
            <person name="Merkel B.J."/>
            <person name="Hornburger P."/>
            <person name="Mueller R.-W."/>
            <person name="Bruemmer F."/>
            <person name="Labrenz M."/>
            <person name="Spormann A.M."/>
            <person name="Op den Camp H."/>
            <person name="Overmann J."/>
            <person name="Amann R."/>
            <person name="Jetten M.S.M."/>
            <person name="Mascher T."/>
            <person name="Medema M.H."/>
            <person name="Devos D.P."/>
            <person name="Kaster A.-K."/>
            <person name="Ovreas L."/>
            <person name="Rohde M."/>
            <person name="Galperin M.Y."/>
            <person name="Jogler C."/>
        </authorList>
    </citation>
    <scope>NUCLEOTIDE SEQUENCE [LARGE SCALE GENOMIC DNA]</scope>
    <source>
        <strain evidence="1 2">Enr17</strain>
    </source>
</reference>
<organism evidence="1 2">
    <name type="scientific">Gimesia fumaroli</name>
    <dbReference type="NCBI Taxonomy" id="2527976"/>
    <lineage>
        <taxon>Bacteria</taxon>
        <taxon>Pseudomonadati</taxon>
        <taxon>Planctomycetota</taxon>
        <taxon>Planctomycetia</taxon>
        <taxon>Planctomycetales</taxon>
        <taxon>Planctomycetaceae</taxon>
        <taxon>Gimesia</taxon>
    </lineage>
</organism>
<dbReference type="AlphaFoldDB" id="A0A518I7A3"/>
<name>A0A518I7A3_9PLAN</name>
<evidence type="ECO:0000313" key="1">
    <source>
        <dbReference type="EMBL" id="QDV48960.1"/>
    </source>
</evidence>
<sequence length="68" mass="7525">MIVSMRDQTKSGSAEGIEVESVPDLVGISTCITAGSLFSIGGGVQKRRDFWYDELLVHYFEIPVIDLF</sequence>
<keyword evidence="2" id="KW-1185">Reference proteome</keyword>
<proteinExistence type="predicted"/>
<accession>A0A518I7A3</accession>
<protein>
    <submittedName>
        <fullName evidence="1">Uncharacterized protein</fullName>
    </submittedName>
</protein>